<feature type="compositionally biased region" description="Low complexity" evidence="1">
    <location>
        <begin position="7"/>
        <end position="30"/>
    </location>
</feature>
<sequence>MVGNRNSSDASSSLLLISPSPSAPDDLSQTLSWDVGPDGVDVDGLPHEFENPTALFPGCVAVSQPLPLPAVNQNIPTSTPLQETQPELNSNFAANAVPTRNLSPPSPSVTKLSRHNLRLPSFDLLGIGSPHPDRIGLQRSADSFLNLGSGPLSNPDDPLHVLSPNQSPSLLGMLHDLDQPAMPSPHESKPHDQPFIISTVTPPAEPGTFHWGPFLNIRTAGMSSPPNTDPGISPDVVAVTTPPSLGAPAIPLPVIQSSNEGPWTEKVLSHALPCPSRAGHVFPTIIDAIHRQTPCYSTAWINVFHAVPGRFTLAELPTSPPTTPGPAVGGDEYFTSKVFDSAVQVSDYQGDSKLIPPSPRPVVAPGSVDVSVVERYIPPTNLHEFAEMFAIKGRSLLVDRMVELSVNHGTLLFIYPTKTGARTFMREYLGPILDPFLRTLAVVHNLPSDLCSSLGRMVSVERLVEFDILKQALERFCDQISYCELGKFQNEHCKYSLVYSAKEELKLDRDVWATDWWIKQEKPRVRDVVTKYTRPRRDIPAESDATPTNLIQEILESVAKKEYEDGGPTKGVEVGIFIIRKSG</sequence>
<dbReference type="Proteomes" id="UP000799536">
    <property type="component" value="Unassembled WGS sequence"/>
</dbReference>
<evidence type="ECO:0000313" key="2">
    <source>
        <dbReference type="EMBL" id="KAF2204328.1"/>
    </source>
</evidence>
<keyword evidence="3" id="KW-1185">Reference proteome</keyword>
<reference evidence="2" key="1">
    <citation type="journal article" date="2020" name="Stud. Mycol.">
        <title>101 Dothideomycetes genomes: a test case for predicting lifestyles and emergence of pathogens.</title>
        <authorList>
            <person name="Haridas S."/>
            <person name="Albert R."/>
            <person name="Binder M."/>
            <person name="Bloem J."/>
            <person name="Labutti K."/>
            <person name="Salamov A."/>
            <person name="Andreopoulos B."/>
            <person name="Baker S."/>
            <person name="Barry K."/>
            <person name="Bills G."/>
            <person name="Bluhm B."/>
            <person name="Cannon C."/>
            <person name="Castanera R."/>
            <person name="Culley D."/>
            <person name="Daum C."/>
            <person name="Ezra D."/>
            <person name="Gonzalez J."/>
            <person name="Henrissat B."/>
            <person name="Kuo A."/>
            <person name="Liang C."/>
            <person name="Lipzen A."/>
            <person name="Lutzoni F."/>
            <person name="Magnuson J."/>
            <person name="Mondo S."/>
            <person name="Nolan M."/>
            <person name="Ohm R."/>
            <person name="Pangilinan J."/>
            <person name="Park H.-J."/>
            <person name="Ramirez L."/>
            <person name="Alfaro M."/>
            <person name="Sun H."/>
            <person name="Tritt A."/>
            <person name="Yoshinaga Y."/>
            <person name="Zwiers L.-H."/>
            <person name="Turgeon B."/>
            <person name="Goodwin S."/>
            <person name="Spatafora J."/>
            <person name="Crous P."/>
            <person name="Grigoriev I."/>
        </authorList>
    </citation>
    <scope>NUCLEOTIDE SEQUENCE</scope>
    <source>
        <strain evidence="2">ATCC 74209</strain>
    </source>
</reference>
<organism evidence="2 3">
    <name type="scientific">Delitschia confertaspora ATCC 74209</name>
    <dbReference type="NCBI Taxonomy" id="1513339"/>
    <lineage>
        <taxon>Eukaryota</taxon>
        <taxon>Fungi</taxon>
        <taxon>Dikarya</taxon>
        <taxon>Ascomycota</taxon>
        <taxon>Pezizomycotina</taxon>
        <taxon>Dothideomycetes</taxon>
        <taxon>Pleosporomycetidae</taxon>
        <taxon>Pleosporales</taxon>
        <taxon>Delitschiaceae</taxon>
        <taxon>Delitschia</taxon>
    </lineage>
</organism>
<feature type="region of interest" description="Disordered" evidence="1">
    <location>
        <begin position="1"/>
        <end position="30"/>
    </location>
</feature>
<evidence type="ECO:0000256" key="1">
    <source>
        <dbReference type="SAM" id="MobiDB-lite"/>
    </source>
</evidence>
<dbReference type="AlphaFoldDB" id="A0A9P4JXH4"/>
<name>A0A9P4JXH4_9PLEO</name>
<comment type="caution">
    <text evidence="2">The sequence shown here is derived from an EMBL/GenBank/DDBJ whole genome shotgun (WGS) entry which is preliminary data.</text>
</comment>
<dbReference type="OrthoDB" id="5407894at2759"/>
<evidence type="ECO:0000313" key="3">
    <source>
        <dbReference type="Proteomes" id="UP000799536"/>
    </source>
</evidence>
<dbReference type="EMBL" id="ML993879">
    <property type="protein sequence ID" value="KAF2204328.1"/>
    <property type="molecule type" value="Genomic_DNA"/>
</dbReference>
<protein>
    <submittedName>
        <fullName evidence="2">Uncharacterized protein</fullName>
    </submittedName>
</protein>
<proteinExistence type="predicted"/>
<gene>
    <name evidence="2" type="ORF">GQ43DRAFT_364861</name>
</gene>
<accession>A0A9P4JXH4</accession>